<gene>
    <name evidence="6" type="primary">xylB_7</name>
    <name evidence="6" type="ORF">BWY41_01121</name>
</gene>
<feature type="domain" description="Carbohydrate kinase FGGY C-terminal" evidence="5">
    <location>
        <begin position="266"/>
        <end position="436"/>
    </location>
</feature>
<dbReference type="SUPFAM" id="SSF53067">
    <property type="entry name" value="Actin-like ATPase domain"/>
    <property type="match status" value="2"/>
</dbReference>
<reference evidence="6" key="1">
    <citation type="submission" date="2017-02" db="EMBL/GenBank/DDBJ databases">
        <title>Delving into the versatile metabolic prowess of the omnipresent phylum Bacteroidetes.</title>
        <authorList>
            <person name="Nobu M.K."/>
            <person name="Mei R."/>
            <person name="Narihiro T."/>
            <person name="Kuroda K."/>
            <person name="Liu W.-T."/>
        </authorList>
    </citation>
    <scope>NUCLEOTIDE SEQUENCE</scope>
    <source>
        <strain evidence="6">ADurb.Bin276</strain>
    </source>
</reference>
<comment type="similarity">
    <text evidence="1">Belongs to the FGGY kinase family.</text>
</comment>
<dbReference type="Proteomes" id="UP000485569">
    <property type="component" value="Unassembled WGS sequence"/>
</dbReference>
<dbReference type="Pfam" id="PF00370">
    <property type="entry name" value="FGGY_N"/>
    <property type="match status" value="1"/>
</dbReference>
<dbReference type="InterPro" id="IPR018484">
    <property type="entry name" value="FGGY_N"/>
</dbReference>
<dbReference type="Gene3D" id="3.30.420.40">
    <property type="match status" value="2"/>
</dbReference>
<dbReference type="PANTHER" id="PTHR43095:SF2">
    <property type="entry name" value="GLUCONOKINASE"/>
    <property type="match status" value="1"/>
</dbReference>
<dbReference type="EMBL" id="MWBQ01000080">
    <property type="protein sequence ID" value="OQA58076.1"/>
    <property type="molecule type" value="Genomic_DNA"/>
</dbReference>
<organism evidence="6">
    <name type="scientific">Candidatus Atribacter allofermentans</name>
    <dbReference type="NCBI Taxonomy" id="1852833"/>
    <lineage>
        <taxon>Bacteria</taxon>
        <taxon>Pseudomonadati</taxon>
        <taxon>Atribacterota</taxon>
        <taxon>Atribacteria</taxon>
        <taxon>Atribacterales</taxon>
        <taxon>Atribacteraceae</taxon>
        <taxon>Atribacter</taxon>
    </lineage>
</organism>
<dbReference type="Pfam" id="PF02782">
    <property type="entry name" value="FGGY_C"/>
    <property type="match status" value="1"/>
</dbReference>
<feature type="domain" description="Carbohydrate kinase FGGY N-terminal" evidence="4">
    <location>
        <begin position="15"/>
        <end position="256"/>
    </location>
</feature>
<dbReference type="CDD" id="cd07770">
    <property type="entry name" value="ASKHA_NBD_FGGY_GntK"/>
    <property type="match status" value="1"/>
</dbReference>
<dbReference type="InterPro" id="IPR018485">
    <property type="entry name" value="FGGY_C"/>
</dbReference>
<dbReference type="GO" id="GO:0004856">
    <property type="term" value="F:D-xylulokinase activity"/>
    <property type="evidence" value="ECO:0007669"/>
    <property type="project" value="UniProtKB-EC"/>
</dbReference>
<evidence type="ECO:0000313" key="6">
    <source>
        <dbReference type="EMBL" id="OQA58076.1"/>
    </source>
</evidence>
<name>A0A1V5SU67_9BACT</name>
<dbReference type="InterPro" id="IPR000577">
    <property type="entry name" value="Carb_kinase_FGGY"/>
</dbReference>
<evidence type="ECO:0000259" key="4">
    <source>
        <dbReference type="Pfam" id="PF00370"/>
    </source>
</evidence>
<evidence type="ECO:0000259" key="5">
    <source>
        <dbReference type="Pfam" id="PF02782"/>
    </source>
</evidence>
<accession>A0A1V5SU67</accession>
<keyword evidence="2 6" id="KW-0808">Transferase</keyword>
<dbReference type="AlphaFoldDB" id="A0A1V5SU67"/>
<dbReference type="InterPro" id="IPR043129">
    <property type="entry name" value="ATPase_NBD"/>
</dbReference>
<comment type="caution">
    <text evidence="6">The sequence shown here is derived from an EMBL/GenBank/DDBJ whole genome shotgun (WGS) entry which is preliminary data.</text>
</comment>
<dbReference type="PIRSF" id="PIRSF000538">
    <property type="entry name" value="GlpK"/>
    <property type="match status" value="1"/>
</dbReference>
<dbReference type="InterPro" id="IPR050406">
    <property type="entry name" value="FGGY_Carb_Kinase"/>
</dbReference>
<proteinExistence type="inferred from homology"/>
<evidence type="ECO:0000256" key="3">
    <source>
        <dbReference type="ARBA" id="ARBA00022777"/>
    </source>
</evidence>
<sequence length="500" mass="56572">MLIRESELMSSQELILTIDIGTSSCKVCLFDLSGAIRATAKSEYPTLSPQPSFAEQDVSAIYSGIVQSVKAVLSKHSPSRVIALACDTMLHSTLLLDEEGDPLYPLLNWMDTRCQDELKSLNQEYQEKRFYFRNGVPLHTIYNLPRLIWFRKHYPSFLQSAWKIVTIKDWFLGKITGEWYCDYSTASGTGLLNLSDRRWDEELVSCAQVSTKQFLPLCEPDHHFPLQVGPFTHDTGLLPGIPVVWGGGDGPFANLGEGMFHQREMVITVGSSGAVRMCDHQPVFDPNQRSWCYYLADGIWVGGGAINNGGIVYSWMNDLLNDNTQWEIDPQRPRPLFLPFLTGERSPNWNAQARGVLFGLSYFHTKEALMQSAFEGIAFRIRSIFELLKDIIGDPLQVVVNGGFGVSPKGSNILSHVLGIPLQLSEFPSAPCRGTFFLTLKVLNQIKSLDEISQKNFNQLNILQPNLDYSAFYDRLYRFYEKVYQANRGLFQEFSEFHLA</sequence>
<dbReference type="EC" id="2.7.1.17" evidence="6"/>
<protein>
    <submittedName>
        <fullName evidence="6">Xylulose kinase</fullName>
        <ecNumber evidence="6">2.7.1.17</ecNumber>
    </submittedName>
</protein>
<keyword evidence="3 6" id="KW-0418">Kinase</keyword>
<dbReference type="PANTHER" id="PTHR43095">
    <property type="entry name" value="SUGAR KINASE"/>
    <property type="match status" value="1"/>
</dbReference>
<evidence type="ECO:0000256" key="2">
    <source>
        <dbReference type="ARBA" id="ARBA00022679"/>
    </source>
</evidence>
<evidence type="ECO:0000256" key="1">
    <source>
        <dbReference type="ARBA" id="ARBA00009156"/>
    </source>
</evidence>